<comment type="similarity">
    <text evidence="8">Belongs to the COQ7 family.</text>
</comment>
<dbReference type="PANTHER" id="PTHR11237">
    <property type="entry name" value="COENZYME Q10 BIOSYNTHESIS PROTEIN 7"/>
    <property type="match status" value="1"/>
</dbReference>
<evidence type="ECO:0000256" key="2">
    <source>
        <dbReference type="ARBA" id="ARBA00022688"/>
    </source>
</evidence>
<proteinExistence type="inferred from homology"/>
<feature type="region of interest" description="Disordered" evidence="9">
    <location>
        <begin position="1"/>
        <end position="35"/>
    </location>
</feature>
<dbReference type="GO" id="GO:0046872">
    <property type="term" value="F:metal ion binding"/>
    <property type="evidence" value="ECO:0007669"/>
    <property type="project" value="UniProtKB-KW"/>
</dbReference>
<sequence length="211" mass="22885">MERGGLPGVGGPERPRRAQGKVQAMNEKPIPPRPGRGALAARMAEILRVDHAGELGAVSIYRGQRAVFAQAQGRERISDQLAEMEGHEAEHLARFDRLLTERNIRPTAMTPLWRIAGFALGAGTALLGEKAAHACTEAVESVIEQHYAGQVEELAEREPELAAELAKFRDEELAHRDLAVDEGAREAPGYTLLSAVIRTGCKAAIKISEKI</sequence>
<dbReference type="UniPathway" id="UPA00232"/>
<feature type="binding site" evidence="8">
    <location>
        <position position="88"/>
    </location>
    <ligand>
        <name>Fe cation</name>
        <dbReference type="ChEBI" id="CHEBI:24875"/>
        <label>2</label>
    </ligand>
</feature>
<feature type="compositionally biased region" description="Gly residues" evidence="9">
    <location>
        <begin position="1"/>
        <end position="11"/>
    </location>
</feature>
<protein>
    <recommendedName>
        <fullName evidence="8">3-demethoxyubiquinol 3-hydroxylase</fullName>
        <shortName evidence="8">DMQ hydroxylase</shortName>
        <ecNumber evidence="8">1.14.99.60</ecNumber>
    </recommendedName>
    <alternativeName>
        <fullName evidence="8">2-nonaprenyl-3-methyl-6-methoxy-1,4-benzoquinol hydroxylase</fullName>
    </alternativeName>
</protein>
<keyword evidence="11" id="KW-1185">Reference proteome</keyword>
<evidence type="ECO:0000256" key="5">
    <source>
        <dbReference type="ARBA" id="ARBA00023004"/>
    </source>
</evidence>
<accession>A0A328ASU7</accession>
<comment type="pathway">
    <text evidence="1 8">Cofactor biosynthesis; ubiquinone biosynthesis.</text>
</comment>
<organism evidence="10 11">
    <name type="scientific">Phenylobacterium deserti</name>
    <dbReference type="NCBI Taxonomy" id="1914756"/>
    <lineage>
        <taxon>Bacteria</taxon>
        <taxon>Pseudomonadati</taxon>
        <taxon>Pseudomonadota</taxon>
        <taxon>Alphaproteobacteria</taxon>
        <taxon>Caulobacterales</taxon>
        <taxon>Caulobacteraceae</taxon>
        <taxon>Phenylobacterium</taxon>
    </lineage>
</organism>
<feature type="binding site" evidence="8">
    <location>
        <position position="140"/>
    </location>
    <ligand>
        <name>Fe cation</name>
        <dbReference type="ChEBI" id="CHEBI:24875"/>
        <label>2</label>
    </ligand>
</feature>
<dbReference type="InterPro" id="IPR011566">
    <property type="entry name" value="Ubq_synth_Coq7"/>
</dbReference>
<comment type="cofactor">
    <cofactor evidence="8">
        <name>Fe cation</name>
        <dbReference type="ChEBI" id="CHEBI:24875"/>
    </cofactor>
    <text evidence="8">Binds 2 iron ions per subunit.</text>
</comment>
<keyword evidence="7 8" id="KW-0472">Membrane</keyword>
<feature type="binding site" evidence="8">
    <location>
        <position position="175"/>
    </location>
    <ligand>
        <name>Fe cation</name>
        <dbReference type="ChEBI" id="CHEBI:24875"/>
        <label>2</label>
    </ligand>
</feature>
<gene>
    <name evidence="8" type="primary">coq7</name>
    <name evidence="10" type="ORF">DJ018_00965</name>
</gene>
<dbReference type="CDD" id="cd01042">
    <property type="entry name" value="DMQH"/>
    <property type="match status" value="1"/>
</dbReference>
<keyword evidence="10" id="KW-0830">Ubiquinone</keyword>
<comment type="function">
    <text evidence="8">Catalyzes the hydroxylation of 2-nonaprenyl-3-methyl-6-methoxy-1,4-benzoquinol during ubiquinone biosynthesis.</text>
</comment>
<feature type="binding site" evidence="8">
    <location>
        <position position="91"/>
    </location>
    <ligand>
        <name>Fe cation</name>
        <dbReference type="ChEBI" id="CHEBI:24875"/>
        <label>1</label>
    </ligand>
</feature>
<dbReference type="Proteomes" id="UP000249725">
    <property type="component" value="Unassembled WGS sequence"/>
</dbReference>
<keyword evidence="2 8" id="KW-0831">Ubiquinone biosynthesis</keyword>
<dbReference type="EMBL" id="QFYR01000001">
    <property type="protein sequence ID" value="RAK56584.1"/>
    <property type="molecule type" value="Genomic_DNA"/>
</dbReference>
<evidence type="ECO:0000256" key="1">
    <source>
        <dbReference type="ARBA" id="ARBA00004749"/>
    </source>
</evidence>
<keyword evidence="6 8" id="KW-0503">Monooxygenase</keyword>
<evidence type="ECO:0000256" key="6">
    <source>
        <dbReference type="ARBA" id="ARBA00023033"/>
    </source>
</evidence>
<dbReference type="GO" id="GO:0006744">
    <property type="term" value="P:ubiquinone biosynthetic process"/>
    <property type="evidence" value="ECO:0007669"/>
    <property type="project" value="UniProtKB-UniRule"/>
</dbReference>
<comment type="subcellular location">
    <subcellularLocation>
        <location evidence="8">Cell membrane</location>
        <topology evidence="8">Peripheral membrane protein</topology>
    </subcellularLocation>
</comment>
<keyword evidence="8" id="KW-1003">Cell membrane</keyword>
<evidence type="ECO:0000256" key="7">
    <source>
        <dbReference type="ARBA" id="ARBA00023136"/>
    </source>
</evidence>
<dbReference type="GO" id="GO:0005886">
    <property type="term" value="C:plasma membrane"/>
    <property type="evidence" value="ECO:0007669"/>
    <property type="project" value="UniProtKB-SubCell"/>
</dbReference>
<evidence type="ECO:0000313" key="10">
    <source>
        <dbReference type="EMBL" id="RAK56584.1"/>
    </source>
</evidence>
<evidence type="ECO:0000256" key="8">
    <source>
        <dbReference type="HAMAP-Rule" id="MF_01658"/>
    </source>
</evidence>
<dbReference type="Pfam" id="PF03232">
    <property type="entry name" value="COQ7"/>
    <property type="match status" value="1"/>
</dbReference>
<feature type="binding site" evidence="8">
    <location>
        <position position="172"/>
    </location>
    <ligand>
        <name>Fe cation</name>
        <dbReference type="ChEBI" id="CHEBI:24875"/>
        <label>1</label>
    </ligand>
</feature>
<keyword evidence="4 8" id="KW-0560">Oxidoreductase</keyword>
<dbReference type="SUPFAM" id="SSF47240">
    <property type="entry name" value="Ferritin-like"/>
    <property type="match status" value="1"/>
</dbReference>
<dbReference type="EC" id="1.14.99.60" evidence="8"/>
<comment type="catalytic activity">
    <reaction evidence="8">
        <text>a 5-methoxy-2-methyl-3-(all-trans-polyprenyl)benzene-1,4-diol + AH2 + O2 = a 3-demethylubiquinol + A + H2O</text>
        <dbReference type="Rhea" id="RHEA:50908"/>
        <dbReference type="Rhea" id="RHEA-COMP:10859"/>
        <dbReference type="Rhea" id="RHEA-COMP:10914"/>
        <dbReference type="ChEBI" id="CHEBI:13193"/>
        <dbReference type="ChEBI" id="CHEBI:15377"/>
        <dbReference type="ChEBI" id="CHEBI:15379"/>
        <dbReference type="ChEBI" id="CHEBI:17499"/>
        <dbReference type="ChEBI" id="CHEBI:84167"/>
        <dbReference type="ChEBI" id="CHEBI:84422"/>
        <dbReference type="EC" id="1.14.99.60"/>
    </reaction>
</comment>
<feature type="binding site" evidence="8">
    <location>
        <position position="54"/>
    </location>
    <ligand>
        <name>Fe cation</name>
        <dbReference type="ChEBI" id="CHEBI:24875"/>
        <label>1</label>
    </ligand>
</feature>
<dbReference type="OrthoDB" id="7559360at2"/>
<evidence type="ECO:0000256" key="4">
    <source>
        <dbReference type="ARBA" id="ARBA00023002"/>
    </source>
</evidence>
<reference evidence="11" key="1">
    <citation type="submission" date="2018-05" db="EMBL/GenBank/DDBJ databases">
        <authorList>
            <person name="Li X."/>
        </authorList>
    </citation>
    <scope>NUCLEOTIDE SEQUENCE [LARGE SCALE GENOMIC DNA]</scope>
    <source>
        <strain evidence="11">YIM 73061</strain>
    </source>
</reference>
<dbReference type="GO" id="GO:0008682">
    <property type="term" value="F:3-demethoxyubiquinol 3-hydroxylase activity"/>
    <property type="evidence" value="ECO:0007669"/>
    <property type="project" value="UniProtKB-EC"/>
</dbReference>
<dbReference type="InterPro" id="IPR009078">
    <property type="entry name" value="Ferritin-like_SF"/>
</dbReference>
<keyword evidence="5 8" id="KW-0408">Iron</keyword>
<name>A0A328ASU7_9CAUL</name>
<evidence type="ECO:0000256" key="3">
    <source>
        <dbReference type="ARBA" id="ARBA00022723"/>
    </source>
</evidence>
<comment type="caution">
    <text evidence="10">The sequence shown here is derived from an EMBL/GenBank/DDBJ whole genome shotgun (WGS) entry which is preliminary data.</text>
</comment>
<feature type="binding site" evidence="8">
    <location>
        <position position="88"/>
    </location>
    <ligand>
        <name>Fe cation</name>
        <dbReference type="ChEBI" id="CHEBI:24875"/>
        <label>1</label>
    </ligand>
</feature>
<dbReference type="HAMAP" id="MF_01658">
    <property type="entry name" value="COQ7"/>
    <property type="match status" value="1"/>
</dbReference>
<dbReference type="PANTHER" id="PTHR11237:SF4">
    <property type="entry name" value="5-DEMETHOXYUBIQUINONE HYDROXYLASE, MITOCHONDRIAL"/>
    <property type="match status" value="1"/>
</dbReference>
<feature type="binding site" evidence="8">
    <location>
        <position position="172"/>
    </location>
    <ligand>
        <name>Fe cation</name>
        <dbReference type="ChEBI" id="CHEBI:24875"/>
        <label>2</label>
    </ligand>
</feature>
<evidence type="ECO:0000256" key="9">
    <source>
        <dbReference type="SAM" id="MobiDB-lite"/>
    </source>
</evidence>
<dbReference type="AlphaFoldDB" id="A0A328ASU7"/>
<evidence type="ECO:0000313" key="11">
    <source>
        <dbReference type="Proteomes" id="UP000249725"/>
    </source>
</evidence>
<keyword evidence="3 8" id="KW-0479">Metal-binding</keyword>